<reference evidence="4" key="1">
    <citation type="submission" date="2015-09" db="EMBL/GenBank/DDBJ databases">
        <authorList>
            <consortium name="Pathogen Informatics"/>
        </authorList>
    </citation>
    <scope>NUCLEOTIDE SEQUENCE [LARGE SCALE GENOMIC DNA]</scope>
    <source>
        <strain evidence="4">Lake Konstanz</strain>
    </source>
</reference>
<protein>
    <submittedName>
        <fullName evidence="3">Kinesin, putative</fullName>
    </submittedName>
</protein>
<dbReference type="VEuPathDB" id="TriTrypDB:BSAL_36480"/>
<dbReference type="OrthoDB" id="3176171at2759"/>
<sequence length="359" mass="39549">MLKGKHHGKSSSPTTIAATTTSSSSFSDSDEKHSMEVILRERVEAVAVRMVQERMAIAQRDVDSLKSKLLASEDKRRSLEYLVEMAKQQGGAATSDVLSRAKRYVDQEQESMRGSYMARIHALQAELDGERDQRRRLGRDMDRYRFDLQQLKASVDPSKRSELDRLWRSVEGTEDALLRDFVNSPSSVPHHRDPALSNNSSFSNAAGAIGGDSVGRVKALEESVASMRQQQAQQEHVFREQLADRDRIIKRLQEDVASSSTAASSSAQSVEALASKDREIASLTKNLTTQVKDRRALKTIMESRIKVKVDTILELFVQAGAGAGSAAPAAATTNNSQRMGTEIRALQNLVNASITAMES</sequence>
<keyword evidence="4" id="KW-1185">Reference proteome</keyword>
<organism evidence="3 4">
    <name type="scientific">Bodo saltans</name>
    <name type="common">Flagellated protozoan</name>
    <dbReference type="NCBI Taxonomy" id="75058"/>
    <lineage>
        <taxon>Eukaryota</taxon>
        <taxon>Discoba</taxon>
        <taxon>Euglenozoa</taxon>
        <taxon>Kinetoplastea</taxon>
        <taxon>Metakinetoplastina</taxon>
        <taxon>Eubodonida</taxon>
        <taxon>Bodonidae</taxon>
        <taxon>Bodo</taxon>
    </lineage>
</organism>
<accession>A0A0S4JUN2</accession>
<evidence type="ECO:0000256" key="2">
    <source>
        <dbReference type="SAM" id="MobiDB-lite"/>
    </source>
</evidence>
<evidence type="ECO:0000256" key="1">
    <source>
        <dbReference type="SAM" id="Coils"/>
    </source>
</evidence>
<feature type="compositionally biased region" description="Low complexity" evidence="2">
    <location>
        <begin position="10"/>
        <end position="27"/>
    </location>
</feature>
<dbReference type="Proteomes" id="UP000051952">
    <property type="component" value="Unassembled WGS sequence"/>
</dbReference>
<gene>
    <name evidence="3" type="ORF">BSAL_36480</name>
</gene>
<dbReference type="EMBL" id="CYKH01002026">
    <property type="protein sequence ID" value="CUG92278.1"/>
    <property type="molecule type" value="Genomic_DNA"/>
</dbReference>
<feature type="region of interest" description="Disordered" evidence="2">
    <location>
        <begin position="1"/>
        <end position="32"/>
    </location>
</feature>
<name>A0A0S4JUN2_BODSA</name>
<feature type="coiled-coil region" evidence="1">
    <location>
        <begin position="48"/>
        <end position="75"/>
    </location>
</feature>
<proteinExistence type="predicted"/>
<dbReference type="AlphaFoldDB" id="A0A0S4JUN2"/>
<evidence type="ECO:0000313" key="3">
    <source>
        <dbReference type="EMBL" id="CUG92278.1"/>
    </source>
</evidence>
<keyword evidence="1" id="KW-0175">Coiled coil</keyword>
<evidence type="ECO:0000313" key="4">
    <source>
        <dbReference type="Proteomes" id="UP000051952"/>
    </source>
</evidence>